<protein>
    <submittedName>
        <fullName evidence="2">Uncharacterized protein</fullName>
    </submittedName>
</protein>
<dbReference type="EMBL" id="BONY01000005">
    <property type="protein sequence ID" value="GIH02984.1"/>
    <property type="molecule type" value="Genomic_DNA"/>
</dbReference>
<reference evidence="2" key="1">
    <citation type="submission" date="2021-01" db="EMBL/GenBank/DDBJ databases">
        <title>Whole genome shotgun sequence of Rhizocola hellebori NBRC 109834.</title>
        <authorList>
            <person name="Komaki H."/>
            <person name="Tamura T."/>
        </authorList>
    </citation>
    <scope>NUCLEOTIDE SEQUENCE</scope>
    <source>
        <strain evidence="2">NBRC 109834</strain>
    </source>
</reference>
<dbReference type="PROSITE" id="PS51257">
    <property type="entry name" value="PROKAR_LIPOPROTEIN"/>
    <property type="match status" value="1"/>
</dbReference>
<evidence type="ECO:0000313" key="3">
    <source>
        <dbReference type="Proteomes" id="UP000612899"/>
    </source>
</evidence>
<dbReference type="RefSeq" id="WP_203906915.1">
    <property type="nucleotide sequence ID" value="NZ_BONY01000005.1"/>
</dbReference>
<accession>A0A8J3Q3C7</accession>
<gene>
    <name evidence="2" type="ORF">Rhe02_10510</name>
</gene>
<comment type="caution">
    <text evidence="2">The sequence shown here is derived from an EMBL/GenBank/DDBJ whole genome shotgun (WGS) entry which is preliminary data.</text>
</comment>
<evidence type="ECO:0000313" key="2">
    <source>
        <dbReference type="EMBL" id="GIH02984.1"/>
    </source>
</evidence>
<feature type="signal peptide" evidence="1">
    <location>
        <begin position="1"/>
        <end position="30"/>
    </location>
</feature>
<keyword evidence="3" id="KW-1185">Reference proteome</keyword>
<feature type="chain" id="PRO_5035169692" evidence="1">
    <location>
        <begin position="31"/>
        <end position="123"/>
    </location>
</feature>
<sequence>MRIRAALTAAGLAAAATMAVVLPTGSPAFAALSCPDNNWSIKDGREGNFFAGTNINIRTGPSTTCPAAVPGQFGQPSHWVQVDCWQNAGVGQGSWTHLFDFTNGVEGWSKDTLLVGQGAHVRC</sequence>
<dbReference type="Proteomes" id="UP000612899">
    <property type="component" value="Unassembled WGS sequence"/>
</dbReference>
<evidence type="ECO:0000256" key="1">
    <source>
        <dbReference type="SAM" id="SignalP"/>
    </source>
</evidence>
<dbReference type="AlphaFoldDB" id="A0A8J3Q3C7"/>
<organism evidence="2 3">
    <name type="scientific">Rhizocola hellebori</name>
    <dbReference type="NCBI Taxonomy" id="1392758"/>
    <lineage>
        <taxon>Bacteria</taxon>
        <taxon>Bacillati</taxon>
        <taxon>Actinomycetota</taxon>
        <taxon>Actinomycetes</taxon>
        <taxon>Micromonosporales</taxon>
        <taxon>Micromonosporaceae</taxon>
        <taxon>Rhizocola</taxon>
    </lineage>
</organism>
<name>A0A8J3Q3C7_9ACTN</name>
<proteinExistence type="predicted"/>
<keyword evidence="1" id="KW-0732">Signal</keyword>